<feature type="region of interest" description="Disordered" evidence="1">
    <location>
        <begin position="332"/>
        <end position="393"/>
    </location>
</feature>
<feature type="compositionally biased region" description="Basic and acidic residues" evidence="1">
    <location>
        <begin position="365"/>
        <end position="387"/>
    </location>
</feature>
<proteinExistence type="predicted"/>
<comment type="caution">
    <text evidence="2">The sequence shown here is derived from an EMBL/GenBank/DDBJ whole genome shotgun (WGS) entry which is preliminary data.</text>
</comment>
<evidence type="ECO:0000313" key="3">
    <source>
        <dbReference type="Proteomes" id="UP001243330"/>
    </source>
</evidence>
<dbReference type="EMBL" id="JAQOWY010000319">
    <property type="protein sequence ID" value="KAK1844261.1"/>
    <property type="molecule type" value="Genomic_DNA"/>
</dbReference>
<name>A0AAD9EGT8_9PEZI</name>
<organism evidence="2 3">
    <name type="scientific">Colletotrichum chrysophilum</name>
    <dbReference type="NCBI Taxonomy" id="1836956"/>
    <lineage>
        <taxon>Eukaryota</taxon>
        <taxon>Fungi</taxon>
        <taxon>Dikarya</taxon>
        <taxon>Ascomycota</taxon>
        <taxon>Pezizomycotina</taxon>
        <taxon>Sordariomycetes</taxon>
        <taxon>Hypocreomycetidae</taxon>
        <taxon>Glomerellales</taxon>
        <taxon>Glomerellaceae</taxon>
        <taxon>Colletotrichum</taxon>
        <taxon>Colletotrichum gloeosporioides species complex</taxon>
    </lineage>
</organism>
<protein>
    <submittedName>
        <fullName evidence="2">Uncharacterized protein</fullName>
    </submittedName>
</protein>
<sequence>MQQPHSTTHDAQDHASLRGQFQDLRRPCGDTSFQCTGVSHVDSVVTSITHQPSLVATPFPQQSLLSTAVMSSYPGTSGFSIHQFQLLQQTTSGQGKRDHQSQLPQQITKVQGKRDDFSTFRNSIPQTPQAWLAKRHDFGLTTTDGIRAAFRRLIVSDIPQPYSATSTVRDNVRRYVTSKSRRSACLSTIEDVIFLGECDIALGLGVNLSKVNNAMEKYLSSSTSKDVLRHYRKVPLRSASTDSVFRAEAPSLIPTEVRKKGLQTDLAFYLPFLIWASILLNTKIDCFDELRRRNFPLAGHTSADFRRCLSFLREGRREISLALAQSTHNAQPVEIDAADTNVTRRKRSAGRGPQGREKRARTCHRPPDDPAAPHHTAKEAITEKGASEDDLAGDFDRRHHDAAENFSHGGAQQLAAPHPPSRAAGSGNAVHCDLTSFATGYEPPGCPPLEQFSYPPEVPPELPTQGPPQGYVYVAADIDVPVASCNTGQLDNAPVGLMGSVSSEGAVQAWTPESHWGPCPGGLGCSAAGAGSVGTIIHTGSGQIDALAHLVPKRQTPCFPSRRVLVVSGCKFDGGLKTADGNENVCAARPTCDSVAGLELDRSSPRSYVATSE</sequence>
<accession>A0AAD9EGT8</accession>
<feature type="region of interest" description="Disordered" evidence="1">
    <location>
        <begin position="90"/>
        <end position="109"/>
    </location>
</feature>
<gene>
    <name evidence="2" type="ORF">CCHR01_13112</name>
</gene>
<dbReference type="AlphaFoldDB" id="A0AAD9EGT8"/>
<dbReference type="Proteomes" id="UP001243330">
    <property type="component" value="Unassembled WGS sequence"/>
</dbReference>
<evidence type="ECO:0000256" key="1">
    <source>
        <dbReference type="SAM" id="MobiDB-lite"/>
    </source>
</evidence>
<reference evidence="2" key="1">
    <citation type="submission" date="2023-01" db="EMBL/GenBank/DDBJ databases">
        <title>Colletotrichum chrysophilum M932 genome sequence.</title>
        <authorList>
            <person name="Baroncelli R."/>
        </authorList>
    </citation>
    <scope>NUCLEOTIDE SEQUENCE</scope>
    <source>
        <strain evidence="2">M932</strain>
    </source>
</reference>
<keyword evidence="3" id="KW-1185">Reference proteome</keyword>
<evidence type="ECO:0000313" key="2">
    <source>
        <dbReference type="EMBL" id="KAK1844261.1"/>
    </source>
</evidence>